<gene>
    <name evidence="3" type="ORF">KI809_19905</name>
</gene>
<comment type="caution">
    <text evidence="3">The sequence shown here is derived from an EMBL/GenBank/DDBJ whole genome shotgun (WGS) entry which is preliminary data.</text>
</comment>
<accession>A0AAW4LDG0</accession>
<dbReference type="Proteomes" id="UP000811899">
    <property type="component" value="Unassembled WGS sequence"/>
</dbReference>
<evidence type="ECO:0000313" key="4">
    <source>
        <dbReference type="Proteomes" id="UP000811899"/>
    </source>
</evidence>
<proteinExistence type="predicted"/>
<dbReference type="RefSeq" id="WP_214173351.1">
    <property type="nucleotide sequence ID" value="NZ_JAHCVJ010000014.1"/>
</dbReference>
<dbReference type="AlphaFoldDB" id="A0AAW4LDG0"/>
<keyword evidence="4" id="KW-1185">Reference proteome</keyword>
<name>A0AAW4LDG0_9BACT</name>
<evidence type="ECO:0000256" key="2">
    <source>
        <dbReference type="SAM" id="SignalP"/>
    </source>
</evidence>
<organism evidence="3 4">
    <name type="scientific">Geoanaerobacter pelophilus</name>
    <dbReference type="NCBI Taxonomy" id="60036"/>
    <lineage>
        <taxon>Bacteria</taxon>
        <taxon>Pseudomonadati</taxon>
        <taxon>Thermodesulfobacteriota</taxon>
        <taxon>Desulfuromonadia</taxon>
        <taxon>Geobacterales</taxon>
        <taxon>Geobacteraceae</taxon>
        <taxon>Geoanaerobacter</taxon>
    </lineage>
</organism>
<dbReference type="EMBL" id="JAHCVJ010000014">
    <property type="protein sequence ID" value="MBT0666580.1"/>
    <property type="molecule type" value="Genomic_DNA"/>
</dbReference>
<evidence type="ECO:0000313" key="3">
    <source>
        <dbReference type="EMBL" id="MBT0666580.1"/>
    </source>
</evidence>
<keyword evidence="1" id="KW-0175">Coiled coil</keyword>
<sequence length="96" mass="10923">MRRLLTIIGIVATSILLTSGQVLAADATYKDEIKRDECLLVSKNCTDNVDSIQQRIEKLNKEIIKGTDVYTKDELENLKGKLRDTERELEFMEYGG</sequence>
<feature type="signal peptide" evidence="2">
    <location>
        <begin position="1"/>
        <end position="24"/>
    </location>
</feature>
<reference evidence="3 4" key="1">
    <citation type="submission" date="2021-05" db="EMBL/GenBank/DDBJ databases">
        <title>The draft genome of Geobacter pelophilus DSM 12255.</title>
        <authorList>
            <person name="Xu Z."/>
            <person name="Masuda Y."/>
            <person name="Itoh H."/>
            <person name="Senoo K."/>
        </authorList>
    </citation>
    <scope>NUCLEOTIDE SEQUENCE [LARGE SCALE GENOMIC DNA]</scope>
    <source>
        <strain evidence="3 4">DSM 12255</strain>
    </source>
</reference>
<feature type="chain" id="PRO_5043711335" evidence="2">
    <location>
        <begin position="25"/>
        <end position="96"/>
    </location>
</feature>
<feature type="coiled-coil region" evidence="1">
    <location>
        <begin position="42"/>
        <end position="95"/>
    </location>
</feature>
<keyword evidence="2" id="KW-0732">Signal</keyword>
<protein>
    <submittedName>
        <fullName evidence="3">Uncharacterized protein</fullName>
    </submittedName>
</protein>
<evidence type="ECO:0000256" key="1">
    <source>
        <dbReference type="SAM" id="Coils"/>
    </source>
</evidence>